<dbReference type="SUPFAM" id="SSF52540">
    <property type="entry name" value="P-loop containing nucleoside triphosphate hydrolases"/>
    <property type="match status" value="1"/>
</dbReference>
<dbReference type="EMBL" id="WUWG01000003">
    <property type="protein sequence ID" value="MXU65302.1"/>
    <property type="molecule type" value="Genomic_DNA"/>
</dbReference>
<accession>A0A6B0TVQ1</accession>
<dbReference type="Gene3D" id="3.40.50.300">
    <property type="entry name" value="P-loop containing nucleotide triphosphate hydrolases"/>
    <property type="match status" value="1"/>
</dbReference>
<gene>
    <name evidence="1" type="ORF">GSH16_07565</name>
</gene>
<organism evidence="1 2">
    <name type="scientific">Oceanomicrobium pacificus</name>
    <dbReference type="NCBI Taxonomy" id="2692916"/>
    <lineage>
        <taxon>Bacteria</taxon>
        <taxon>Pseudomonadati</taxon>
        <taxon>Pseudomonadota</taxon>
        <taxon>Alphaproteobacteria</taxon>
        <taxon>Rhodobacterales</taxon>
        <taxon>Paracoccaceae</taxon>
        <taxon>Oceanomicrobium</taxon>
    </lineage>
</organism>
<protein>
    <submittedName>
        <fullName evidence="1">AAA family ATPase</fullName>
    </submittedName>
</protein>
<keyword evidence="2" id="KW-1185">Reference proteome</keyword>
<proteinExistence type="predicted"/>
<evidence type="ECO:0000313" key="1">
    <source>
        <dbReference type="EMBL" id="MXU65302.1"/>
    </source>
</evidence>
<dbReference type="AlphaFoldDB" id="A0A6B0TVQ1"/>
<dbReference type="RefSeq" id="WP_160853657.1">
    <property type="nucleotide sequence ID" value="NZ_WUWG01000003.1"/>
</dbReference>
<reference evidence="1 2" key="1">
    <citation type="submission" date="2019-12" db="EMBL/GenBank/DDBJ databases">
        <title>Strain KN286 was isolated from seawater, which was collected from Caroline Seamount in the tropical western Pacific.</title>
        <authorList>
            <person name="Wang Q."/>
        </authorList>
    </citation>
    <scope>NUCLEOTIDE SEQUENCE [LARGE SCALE GENOMIC DNA]</scope>
    <source>
        <strain evidence="1 2">KN286</strain>
    </source>
</reference>
<comment type="caution">
    <text evidence="1">The sequence shown here is derived from an EMBL/GenBank/DDBJ whole genome shotgun (WGS) entry which is preliminary data.</text>
</comment>
<sequence>MTRSRPVLHLFCGKAASGKSTLAARIAAREGALLVSEDGWLHTLFGPDMRSLDDYVARVARLRAVLGPHLADLLGAGQSVVLDAPANTVATRDWMRGLLDASGADHMLHVIDVPDDVCLARLRARNASGNHPFTLSETQFKRLSQHFVPPAASEGFKVEQHNVTG</sequence>
<dbReference type="InterPro" id="IPR027417">
    <property type="entry name" value="P-loop_NTPase"/>
</dbReference>
<dbReference type="Pfam" id="PF13671">
    <property type="entry name" value="AAA_33"/>
    <property type="match status" value="1"/>
</dbReference>
<dbReference type="Proteomes" id="UP000436016">
    <property type="component" value="Unassembled WGS sequence"/>
</dbReference>
<evidence type="ECO:0000313" key="2">
    <source>
        <dbReference type="Proteomes" id="UP000436016"/>
    </source>
</evidence>
<name>A0A6B0TVQ1_9RHOB</name>